<dbReference type="RefSeq" id="WP_267221672.1">
    <property type="nucleotide sequence ID" value="NZ_JAPCWC010000011.1"/>
</dbReference>
<evidence type="ECO:0000313" key="2">
    <source>
        <dbReference type="EMBL" id="MFC0683556.1"/>
    </source>
</evidence>
<dbReference type="Gene3D" id="6.20.150.10">
    <property type="match status" value="1"/>
</dbReference>
<comment type="caution">
    <text evidence="2">The sequence shown here is derived from an EMBL/GenBank/DDBJ whole genome shotgun (WGS) entry which is preliminary data.</text>
</comment>
<protein>
    <submittedName>
        <fullName evidence="2">Phage baseplate assembly protein V</fullName>
    </submittedName>
</protein>
<sequence>MTPQEDIPADVSELIRLGTIASVTFSPPRCTVAYGDDEDGEAQTPPIRWLMPRAGDTQHWSPPTVGEQVVLLVPDGQIAAAVALLGLVQDDFPPAGDGLTEVLRFKDGAQISYDPEAHALSATLPDGGTAEIIAPGGLTIRGDVTVQGKVTVSEDVVADGISLKSHKHTGVAAGSAQSGGPV</sequence>
<dbReference type="InterPro" id="IPR013046">
    <property type="entry name" value="GpV/Gp45"/>
</dbReference>
<dbReference type="Proteomes" id="UP001589858">
    <property type="component" value="Unassembled WGS sequence"/>
</dbReference>
<proteinExistence type="predicted"/>
<dbReference type="NCBIfam" id="TIGR01644">
    <property type="entry name" value="phage_P2_V"/>
    <property type="match status" value="1"/>
</dbReference>
<feature type="domain" description="Gp5/Type VI secretion system Vgr protein OB-fold" evidence="1">
    <location>
        <begin position="17"/>
        <end position="87"/>
    </location>
</feature>
<dbReference type="Gene3D" id="2.40.50.230">
    <property type="entry name" value="Gp5 N-terminal domain"/>
    <property type="match status" value="1"/>
</dbReference>
<name>A0ABV6S2U9_9SPHN</name>
<dbReference type="InterPro" id="IPR044033">
    <property type="entry name" value="GpV-like_apex"/>
</dbReference>
<dbReference type="EMBL" id="JBHLTM010000014">
    <property type="protein sequence ID" value="MFC0683556.1"/>
    <property type="molecule type" value="Genomic_DNA"/>
</dbReference>
<evidence type="ECO:0000313" key="3">
    <source>
        <dbReference type="Proteomes" id="UP001589858"/>
    </source>
</evidence>
<evidence type="ECO:0000259" key="1">
    <source>
        <dbReference type="Pfam" id="PF04717"/>
    </source>
</evidence>
<dbReference type="InterPro" id="IPR037026">
    <property type="entry name" value="Vgr_OB-fold_dom_sf"/>
</dbReference>
<keyword evidence="3" id="KW-1185">Reference proteome</keyword>
<gene>
    <name evidence="2" type="ORF">ACFFF8_02995</name>
</gene>
<dbReference type="InterPro" id="IPR006531">
    <property type="entry name" value="Gp5/Vgr_OB"/>
</dbReference>
<organism evidence="2 3">
    <name type="scientific">Novosphingobium clariflavum</name>
    <dbReference type="NCBI Taxonomy" id="2029884"/>
    <lineage>
        <taxon>Bacteria</taxon>
        <taxon>Pseudomonadati</taxon>
        <taxon>Pseudomonadota</taxon>
        <taxon>Alphaproteobacteria</taxon>
        <taxon>Sphingomonadales</taxon>
        <taxon>Sphingomonadaceae</taxon>
        <taxon>Novosphingobium</taxon>
    </lineage>
</organism>
<dbReference type="Pfam" id="PF04717">
    <property type="entry name" value="Phage_base_V"/>
    <property type="match status" value="1"/>
</dbReference>
<accession>A0ABV6S2U9</accession>
<dbReference type="Pfam" id="PF18946">
    <property type="entry name" value="Apex"/>
    <property type="match status" value="1"/>
</dbReference>
<reference evidence="2 3" key="1">
    <citation type="submission" date="2024-09" db="EMBL/GenBank/DDBJ databases">
        <authorList>
            <person name="Sun Q."/>
            <person name="Mori K."/>
        </authorList>
    </citation>
    <scope>NUCLEOTIDE SEQUENCE [LARGE SCALE GENOMIC DNA]</scope>
    <source>
        <strain evidence="2 3">CICC 11035S</strain>
    </source>
</reference>